<dbReference type="PANTHER" id="PTHR30204:SF93">
    <property type="entry name" value="HTH MERR-TYPE DOMAIN-CONTAINING PROTEIN"/>
    <property type="match status" value="1"/>
</dbReference>
<dbReference type="SUPFAM" id="SSF46955">
    <property type="entry name" value="Putative DNA-binding domain"/>
    <property type="match status" value="1"/>
</dbReference>
<dbReference type="OrthoDB" id="9791488at2"/>
<proteinExistence type="predicted"/>
<dbReference type="Gene3D" id="1.10.1660.10">
    <property type="match status" value="1"/>
</dbReference>
<dbReference type="Proteomes" id="UP000002027">
    <property type="component" value="Chromosome 1"/>
</dbReference>
<dbReference type="eggNOG" id="COG0789">
    <property type="taxonomic scope" value="Bacteria"/>
</dbReference>
<dbReference type="HOGENOM" id="CLU_1757670_0_0_0"/>
<accession>D1C3J8</accession>
<protein>
    <submittedName>
        <fullName evidence="4">Transcriptional regulator, MerR family</fullName>
    </submittedName>
</protein>
<dbReference type="STRING" id="479434.Sthe_1380"/>
<evidence type="ECO:0000313" key="5">
    <source>
        <dbReference type="Proteomes" id="UP000002027"/>
    </source>
</evidence>
<evidence type="ECO:0000256" key="2">
    <source>
        <dbReference type="SAM" id="MobiDB-lite"/>
    </source>
</evidence>
<evidence type="ECO:0000259" key="3">
    <source>
        <dbReference type="PROSITE" id="PS50937"/>
    </source>
</evidence>
<keyword evidence="1" id="KW-0238">DNA-binding</keyword>
<keyword evidence="5" id="KW-1185">Reference proteome</keyword>
<dbReference type="Pfam" id="PF13411">
    <property type="entry name" value="MerR_1"/>
    <property type="match status" value="1"/>
</dbReference>
<dbReference type="GO" id="GO:0003677">
    <property type="term" value="F:DNA binding"/>
    <property type="evidence" value="ECO:0007669"/>
    <property type="project" value="UniProtKB-KW"/>
</dbReference>
<dbReference type="GO" id="GO:0003700">
    <property type="term" value="F:DNA-binding transcription factor activity"/>
    <property type="evidence" value="ECO:0007669"/>
    <property type="project" value="InterPro"/>
</dbReference>
<dbReference type="InterPro" id="IPR000551">
    <property type="entry name" value="MerR-type_HTH_dom"/>
</dbReference>
<feature type="region of interest" description="Disordered" evidence="2">
    <location>
        <begin position="1"/>
        <end position="21"/>
    </location>
</feature>
<dbReference type="InterPro" id="IPR009061">
    <property type="entry name" value="DNA-bd_dom_put_sf"/>
</dbReference>
<dbReference type="PANTHER" id="PTHR30204">
    <property type="entry name" value="REDOX-CYCLING DRUG-SENSING TRANSCRIPTIONAL ACTIVATOR SOXR"/>
    <property type="match status" value="1"/>
</dbReference>
<dbReference type="RefSeq" id="WP_012871862.1">
    <property type="nucleotide sequence ID" value="NC_013523.1"/>
</dbReference>
<dbReference type="AlphaFoldDB" id="D1C3J8"/>
<dbReference type="InterPro" id="IPR047057">
    <property type="entry name" value="MerR_fam"/>
</dbReference>
<dbReference type="EMBL" id="CP001823">
    <property type="protein sequence ID" value="ACZ38815.1"/>
    <property type="molecule type" value="Genomic_DNA"/>
</dbReference>
<evidence type="ECO:0000256" key="1">
    <source>
        <dbReference type="ARBA" id="ARBA00023125"/>
    </source>
</evidence>
<name>D1C3J8_SPHTD</name>
<feature type="domain" description="HTH merR-type" evidence="3">
    <location>
        <begin position="14"/>
        <end position="82"/>
    </location>
</feature>
<dbReference type="PROSITE" id="PS50937">
    <property type="entry name" value="HTH_MERR_2"/>
    <property type="match status" value="1"/>
</dbReference>
<organism evidence="4 5">
    <name type="scientific">Sphaerobacter thermophilus (strain ATCC 49802 / DSM 20745 / KCCM 41009 / NCIMB 13125 / S 6022)</name>
    <dbReference type="NCBI Taxonomy" id="479434"/>
    <lineage>
        <taxon>Bacteria</taxon>
        <taxon>Pseudomonadati</taxon>
        <taxon>Thermomicrobiota</taxon>
        <taxon>Thermomicrobia</taxon>
        <taxon>Sphaerobacterales</taxon>
        <taxon>Sphaerobacterineae</taxon>
        <taxon>Sphaerobacteraceae</taxon>
        <taxon>Sphaerobacter</taxon>
    </lineage>
</organism>
<dbReference type="CDD" id="cd00592">
    <property type="entry name" value="HTH_MerR-like"/>
    <property type="match status" value="1"/>
</dbReference>
<feature type="compositionally biased region" description="Basic and acidic residues" evidence="2">
    <location>
        <begin position="1"/>
        <end position="11"/>
    </location>
</feature>
<sequence>MAGPDRAREPEPDAMTIHQLAERSGVPARRIRFYIAQGLLPPPVGRGRAAHYRRAHLDRLRQIQVLREANLGLDEIRRRLGTPPVPSREGTSPAVWRRWAVAPGVELHVREDVAPEAARVARALAGVARQLLGDDADGYGESDDEVTT</sequence>
<dbReference type="PRINTS" id="PR00040">
    <property type="entry name" value="HTHMERR"/>
</dbReference>
<reference evidence="5" key="1">
    <citation type="submission" date="2009-11" db="EMBL/GenBank/DDBJ databases">
        <title>The complete chromosome 1 of Sphaerobacter thermophilus DSM 20745.</title>
        <authorList>
            <person name="Lucas S."/>
            <person name="Copeland A."/>
            <person name="Lapidus A."/>
            <person name="Glavina del Rio T."/>
            <person name="Dalin E."/>
            <person name="Tice H."/>
            <person name="Bruce D."/>
            <person name="Goodwin L."/>
            <person name="Pitluck S."/>
            <person name="Kyrpides N."/>
            <person name="Mavromatis K."/>
            <person name="Ivanova N."/>
            <person name="Mikhailova N."/>
            <person name="LaButti K.M."/>
            <person name="Clum A."/>
            <person name="Sun H.I."/>
            <person name="Brettin T."/>
            <person name="Detter J.C."/>
            <person name="Han C."/>
            <person name="Larimer F."/>
            <person name="Land M."/>
            <person name="Hauser L."/>
            <person name="Markowitz V."/>
            <person name="Cheng J.F."/>
            <person name="Hugenholtz P."/>
            <person name="Woyke T."/>
            <person name="Wu D."/>
            <person name="Steenblock K."/>
            <person name="Schneider S."/>
            <person name="Pukall R."/>
            <person name="Goeker M."/>
            <person name="Klenk H.P."/>
            <person name="Eisen J.A."/>
        </authorList>
    </citation>
    <scope>NUCLEOTIDE SEQUENCE [LARGE SCALE GENOMIC DNA]</scope>
    <source>
        <strain evidence="5">ATCC 49802 / DSM 20745 / S 6022</strain>
    </source>
</reference>
<dbReference type="InParanoid" id="D1C3J8"/>
<evidence type="ECO:0000313" key="4">
    <source>
        <dbReference type="EMBL" id="ACZ38815.1"/>
    </source>
</evidence>
<dbReference type="KEGG" id="sti:Sthe_1380"/>
<reference evidence="4 5" key="2">
    <citation type="journal article" date="2010" name="Stand. Genomic Sci.">
        <title>Complete genome sequence of Desulfohalobium retbaense type strain (HR(100)).</title>
        <authorList>
            <person name="Spring S."/>
            <person name="Nolan M."/>
            <person name="Lapidus A."/>
            <person name="Glavina Del Rio T."/>
            <person name="Copeland A."/>
            <person name="Tice H."/>
            <person name="Cheng J.F."/>
            <person name="Lucas S."/>
            <person name="Land M."/>
            <person name="Chen F."/>
            <person name="Bruce D."/>
            <person name="Goodwin L."/>
            <person name="Pitluck S."/>
            <person name="Ivanova N."/>
            <person name="Mavromatis K."/>
            <person name="Mikhailova N."/>
            <person name="Pati A."/>
            <person name="Chen A."/>
            <person name="Palaniappan K."/>
            <person name="Hauser L."/>
            <person name="Chang Y.J."/>
            <person name="Jeffries C.D."/>
            <person name="Munk C."/>
            <person name="Kiss H."/>
            <person name="Chain P."/>
            <person name="Han C."/>
            <person name="Brettin T."/>
            <person name="Detter J.C."/>
            <person name="Schuler E."/>
            <person name="Goker M."/>
            <person name="Rohde M."/>
            <person name="Bristow J."/>
            <person name="Eisen J.A."/>
            <person name="Markowitz V."/>
            <person name="Hugenholtz P."/>
            <person name="Kyrpides N.C."/>
            <person name="Klenk H.P."/>
        </authorList>
    </citation>
    <scope>NUCLEOTIDE SEQUENCE [LARGE SCALE GENOMIC DNA]</scope>
    <source>
        <strain evidence="5">ATCC 49802 / DSM 20745 / S 6022</strain>
    </source>
</reference>
<gene>
    <name evidence="4" type="ordered locus">Sthe_1380</name>
</gene>
<dbReference type="SMART" id="SM00422">
    <property type="entry name" value="HTH_MERR"/>
    <property type="match status" value="1"/>
</dbReference>